<comment type="caution">
    <text evidence="2">The sequence shown here is derived from an EMBL/GenBank/DDBJ whole genome shotgun (WGS) entry which is preliminary data.</text>
</comment>
<keyword evidence="1" id="KW-1133">Transmembrane helix</keyword>
<organism evidence="2 3">
    <name type="scientific">Eiseniibacteriota bacterium</name>
    <dbReference type="NCBI Taxonomy" id="2212470"/>
    <lineage>
        <taxon>Bacteria</taxon>
        <taxon>Candidatus Eiseniibacteriota</taxon>
    </lineage>
</organism>
<sequence>MPTPPDDKSKFESLRSAGLLLAIPTLLIVSPLVGFFIGMAMDRWLKTKLVFSIVGMVLGFAAAGRETWRIIRRVQDEEEESKRR</sequence>
<evidence type="ECO:0000313" key="3">
    <source>
        <dbReference type="Proteomes" id="UP000319836"/>
    </source>
</evidence>
<dbReference type="Proteomes" id="UP000319836">
    <property type="component" value="Unassembled WGS sequence"/>
</dbReference>
<proteinExistence type="predicted"/>
<evidence type="ECO:0000256" key="1">
    <source>
        <dbReference type="SAM" id="Phobius"/>
    </source>
</evidence>
<dbReference type="Pfam" id="PF09527">
    <property type="entry name" value="ATPase_gene1"/>
    <property type="match status" value="1"/>
</dbReference>
<accession>A0A538U4A2</accession>
<keyword evidence="1" id="KW-0812">Transmembrane</keyword>
<name>A0A538U4A2_UNCEI</name>
<dbReference type="AlphaFoldDB" id="A0A538U4A2"/>
<feature type="transmembrane region" description="Helical" evidence="1">
    <location>
        <begin position="18"/>
        <end position="41"/>
    </location>
</feature>
<dbReference type="EMBL" id="VBPA01000186">
    <property type="protein sequence ID" value="TMQ70695.1"/>
    <property type="molecule type" value="Genomic_DNA"/>
</dbReference>
<reference evidence="2 3" key="1">
    <citation type="journal article" date="2019" name="Nat. Microbiol.">
        <title>Mediterranean grassland soil C-N compound turnover is dependent on rainfall and depth, and is mediated by genomically divergent microorganisms.</title>
        <authorList>
            <person name="Diamond S."/>
            <person name="Andeer P.F."/>
            <person name="Li Z."/>
            <person name="Crits-Christoph A."/>
            <person name="Burstein D."/>
            <person name="Anantharaman K."/>
            <person name="Lane K.R."/>
            <person name="Thomas B.C."/>
            <person name="Pan C."/>
            <person name="Northen T.R."/>
            <person name="Banfield J.F."/>
        </authorList>
    </citation>
    <scope>NUCLEOTIDE SEQUENCE [LARGE SCALE GENOMIC DNA]</scope>
    <source>
        <strain evidence="2">WS_10</strain>
    </source>
</reference>
<dbReference type="InterPro" id="IPR032820">
    <property type="entry name" value="ATPase_put"/>
</dbReference>
<gene>
    <name evidence="2" type="ORF">E6K80_07700</name>
</gene>
<keyword evidence="1" id="KW-0472">Membrane</keyword>
<evidence type="ECO:0000313" key="2">
    <source>
        <dbReference type="EMBL" id="TMQ70695.1"/>
    </source>
</evidence>
<feature type="transmembrane region" description="Helical" evidence="1">
    <location>
        <begin position="47"/>
        <end position="64"/>
    </location>
</feature>
<protein>
    <submittedName>
        <fullName evidence="2">AtpZ/AtpI family protein</fullName>
    </submittedName>
</protein>